<reference evidence="3 4" key="1">
    <citation type="submission" date="2014-04" db="EMBL/GenBank/DDBJ databases">
        <authorList>
            <consortium name="DOE Joint Genome Institute"/>
            <person name="Kuo A."/>
            <person name="Tarkka M."/>
            <person name="Buscot F."/>
            <person name="Kohler A."/>
            <person name="Nagy L.G."/>
            <person name="Floudas D."/>
            <person name="Copeland A."/>
            <person name="Barry K.W."/>
            <person name="Cichocki N."/>
            <person name="Veneault-Fourrey C."/>
            <person name="LaButti K."/>
            <person name="Lindquist E.A."/>
            <person name="Lipzen A."/>
            <person name="Lundell T."/>
            <person name="Morin E."/>
            <person name="Murat C."/>
            <person name="Sun H."/>
            <person name="Tunlid A."/>
            <person name="Henrissat B."/>
            <person name="Grigoriev I.V."/>
            <person name="Hibbett D.S."/>
            <person name="Martin F."/>
            <person name="Nordberg H.P."/>
            <person name="Cantor M.N."/>
            <person name="Hua S.X."/>
        </authorList>
    </citation>
    <scope>NUCLEOTIDE SEQUENCE [LARGE SCALE GENOMIC DNA]</scope>
    <source>
        <strain evidence="3 4">F 1598</strain>
    </source>
</reference>
<protein>
    <recommendedName>
        <fullName evidence="2">CcmS related domain-containing protein</fullName>
    </recommendedName>
</protein>
<evidence type="ECO:0000313" key="3">
    <source>
        <dbReference type="EMBL" id="KIM83770.1"/>
    </source>
</evidence>
<evidence type="ECO:0000259" key="2">
    <source>
        <dbReference type="Pfam" id="PF26617"/>
    </source>
</evidence>
<feature type="domain" description="CcmS related" evidence="2">
    <location>
        <begin position="152"/>
        <end position="203"/>
    </location>
</feature>
<evidence type="ECO:0000256" key="1">
    <source>
        <dbReference type="SAM" id="MobiDB-lite"/>
    </source>
</evidence>
<organism evidence="3 4">
    <name type="scientific">Piloderma croceum (strain F 1598)</name>
    <dbReference type="NCBI Taxonomy" id="765440"/>
    <lineage>
        <taxon>Eukaryota</taxon>
        <taxon>Fungi</taxon>
        <taxon>Dikarya</taxon>
        <taxon>Basidiomycota</taxon>
        <taxon>Agaricomycotina</taxon>
        <taxon>Agaricomycetes</taxon>
        <taxon>Agaricomycetidae</taxon>
        <taxon>Atheliales</taxon>
        <taxon>Atheliaceae</taxon>
        <taxon>Piloderma</taxon>
    </lineage>
</organism>
<accession>A0A0C3FHC2</accession>
<dbReference type="HOGENOM" id="CLU_1343715_0_0_1"/>
<dbReference type="EMBL" id="KN832989">
    <property type="protein sequence ID" value="KIM83770.1"/>
    <property type="molecule type" value="Genomic_DNA"/>
</dbReference>
<gene>
    <name evidence="3" type="ORF">PILCRDRAFT_68743</name>
</gene>
<feature type="region of interest" description="Disordered" evidence="1">
    <location>
        <begin position="1"/>
        <end position="109"/>
    </location>
</feature>
<dbReference type="Proteomes" id="UP000054166">
    <property type="component" value="Unassembled WGS sequence"/>
</dbReference>
<reference evidence="4" key="2">
    <citation type="submission" date="2015-01" db="EMBL/GenBank/DDBJ databases">
        <title>Evolutionary Origins and Diversification of the Mycorrhizal Mutualists.</title>
        <authorList>
            <consortium name="DOE Joint Genome Institute"/>
            <consortium name="Mycorrhizal Genomics Consortium"/>
            <person name="Kohler A."/>
            <person name="Kuo A."/>
            <person name="Nagy L.G."/>
            <person name="Floudas D."/>
            <person name="Copeland A."/>
            <person name="Barry K.W."/>
            <person name="Cichocki N."/>
            <person name="Veneault-Fourrey C."/>
            <person name="LaButti K."/>
            <person name="Lindquist E.A."/>
            <person name="Lipzen A."/>
            <person name="Lundell T."/>
            <person name="Morin E."/>
            <person name="Murat C."/>
            <person name="Riley R."/>
            <person name="Ohm R."/>
            <person name="Sun H."/>
            <person name="Tunlid A."/>
            <person name="Henrissat B."/>
            <person name="Grigoriev I.V."/>
            <person name="Hibbett D.S."/>
            <person name="Martin F."/>
        </authorList>
    </citation>
    <scope>NUCLEOTIDE SEQUENCE [LARGE SCALE GENOMIC DNA]</scope>
    <source>
        <strain evidence="4">F 1598</strain>
    </source>
</reference>
<evidence type="ECO:0000313" key="4">
    <source>
        <dbReference type="Proteomes" id="UP000054166"/>
    </source>
</evidence>
<feature type="compositionally biased region" description="Acidic residues" evidence="1">
    <location>
        <begin position="90"/>
        <end position="107"/>
    </location>
</feature>
<dbReference type="InParanoid" id="A0A0C3FHC2"/>
<dbReference type="AlphaFoldDB" id="A0A0C3FHC2"/>
<keyword evidence="4" id="KW-1185">Reference proteome</keyword>
<dbReference type="Pfam" id="PF26617">
    <property type="entry name" value="CcmS-like"/>
    <property type="match status" value="1"/>
</dbReference>
<dbReference type="STRING" id="765440.A0A0C3FHC2"/>
<dbReference type="InterPro" id="IPR058258">
    <property type="entry name" value="CcmS-like"/>
</dbReference>
<sequence>MGGWGNDQQRHNDGGWGNKDVRGGAAATKGHKAAEATWGGGAAHKDAWGGANKQGGWDDQQRKHDAGWGNNGGGGWDDEQGGGGGWDDGYGGEDGWDGEGWEEDEEYNMPSKTLSYARQGTDTSISTKPARNPMLDYADVRFHESKGAALEPVERALYSKTRPAKNRFHWMFPPDKDERVESLLAWIQSVSYGLATFGVCTYIK</sequence>
<proteinExistence type="predicted"/>
<feature type="compositionally biased region" description="Gly residues" evidence="1">
    <location>
        <begin position="69"/>
        <end position="89"/>
    </location>
</feature>
<name>A0A0C3FHC2_PILCF</name>
<dbReference type="OrthoDB" id="3171339at2759"/>